<dbReference type="EnsemblProtists" id="EOD39727">
    <property type="protein sequence ID" value="EOD39727"/>
    <property type="gene ID" value="EMIHUDRAFT_448933"/>
</dbReference>
<keyword evidence="6" id="KW-0653">Protein transport</keyword>
<keyword evidence="7" id="KW-0539">Nucleus</keyword>
<dbReference type="InterPro" id="IPR001494">
    <property type="entry name" value="Importin-beta_N"/>
</dbReference>
<evidence type="ECO:0000313" key="10">
    <source>
        <dbReference type="Proteomes" id="UP000013827"/>
    </source>
</evidence>
<dbReference type="GO" id="GO:0005643">
    <property type="term" value="C:nuclear pore"/>
    <property type="evidence" value="ECO:0007669"/>
    <property type="project" value="TreeGrafter"/>
</dbReference>
<evidence type="ECO:0000256" key="6">
    <source>
        <dbReference type="ARBA" id="ARBA00022927"/>
    </source>
</evidence>
<proteinExistence type="inferred from homology"/>
<dbReference type="GO" id="GO:0005737">
    <property type="term" value="C:cytoplasm"/>
    <property type="evidence" value="ECO:0007669"/>
    <property type="project" value="UniProtKB-SubCell"/>
</dbReference>
<comment type="subcellular location">
    <subcellularLocation>
        <location evidence="2">Cytoplasm</location>
    </subcellularLocation>
    <subcellularLocation>
        <location evidence="1">Nucleus</location>
    </subcellularLocation>
</comment>
<dbReference type="PANTHER" id="PTHR12596:SF2">
    <property type="entry name" value="EXPORTIN-7 ISOFORM X1"/>
    <property type="match status" value="1"/>
</dbReference>
<evidence type="ECO:0000259" key="8">
    <source>
        <dbReference type="PROSITE" id="PS50166"/>
    </source>
</evidence>
<dbReference type="GeneID" id="17284998"/>
<evidence type="ECO:0000313" key="9">
    <source>
        <dbReference type="EnsemblProtists" id="EOD39727"/>
    </source>
</evidence>
<dbReference type="InterPro" id="IPR044189">
    <property type="entry name" value="XPO4/7-like"/>
</dbReference>
<dbReference type="InterPro" id="IPR016024">
    <property type="entry name" value="ARM-type_fold"/>
</dbReference>
<dbReference type="AlphaFoldDB" id="A0A0D3KVE2"/>
<evidence type="ECO:0000256" key="7">
    <source>
        <dbReference type="ARBA" id="ARBA00023242"/>
    </source>
</evidence>
<reference evidence="9" key="2">
    <citation type="submission" date="2024-10" db="UniProtKB">
        <authorList>
            <consortium name="EnsemblProtists"/>
        </authorList>
    </citation>
    <scope>IDENTIFICATION</scope>
</reference>
<dbReference type="GO" id="GO:0031267">
    <property type="term" value="F:small GTPase binding"/>
    <property type="evidence" value="ECO:0007669"/>
    <property type="project" value="InterPro"/>
</dbReference>
<dbReference type="HOGENOM" id="CLU_005409_1_1_1"/>
<dbReference type="eggNOG" id="KOG1410">
    <property type="taxonomic scope" value="Eukaryota"/>
</dbReference>
<organism evidence="9 10">
    <name type="scientific">Emiliania huxleyi (strain CCMP1516)</name>
    <dbReference type="NCBI Taxonomy" id="280463"/>
    <lineage>
        <taxon>Eukaryota</taxon>
        <taxon>Haptista</taxon>
        <taxon>Haptophyta</taxon>
        <taxon>Prymnesiophyceae</taxon>
        <taxon>Isochrysidales</taxon>
        <taxon>Noelaerhabdaceae</taxon>
        <taxon>Emiliania</taxon>
    </lineage>
</organism>
<evidence type="ECO:0000256" key="4">
    <source>
        <dbReference type="ARBA" id="ARBA00022448"/>
    </source>
</evidence>
<evidence type="ECO:0000256" key="5">
    <source>
        <dbReference type="ARBA" id="ARBA00022490"/>
    </source>
</evidence>
<evidence type="ECO:0000256" key="3">
    <source>
        <dbReference type="ARBA" id="ARBA00009466"/>
    </source>
</evidence>
<dbReference type="OMA" id="DCFHELC"/>
<dbReference type="InterPro" id="IPR057947">
    <property type="entry name" value="TPR_XPO7/RBP17"/>
</dbReference>
<evidence type="ECO:0000256" key="2">
    <source>
        <dbReference type="ARBA" id="ARBA00004496"/>
    </source>
</evidence>
<dbReference type="RefSeq" id="XP_005792156.1">
    <property type="nucleotide sequence ID" value="XM_005792099.1"/>
</dbReference>
<keyword evidence="10" id="KW-1185">Reference proteome</keyword>
<protein>
    <recommendedName>
        <fullName evidence="8">Importin N-terminal domain-containing protein</fullName>
    </recommendedName>
</protein>
<reference evidence="10" key="1">
    <citation type="journal article" date="2013" name="Nature">
        <title>Pan genome of the phytoplankton Emiliania underpins its global distribution.</title>
        <authorList>
            <person name="Read B.A."/>
            <person name="Kegel J."/>
            <person name="Klute M.J."/>
            <person name="Kuo A."/>
            <person name="Lefebvre S.C."/>
            <person name="Maumus F."/>
            <person name="Mayer C."/>
            <person name="Miller J."/>
            <person name="Monier A."/>
            <person name="Salamov A."/>
            <person name="Young J."/>
            <person name="Aguilar M."/>
            <person name="Claverie J.M."/>
            <person name="Frickenhaus S."/>
            <person name="Gonzalez K."/>
            <person name="Herman E.K."/>
            <person name="Lin Y.C."/>
            <person name="Napier J."/>
            <person name="Ogata H."/>
            <person name="Sarno A.F."/>
            <person name="Shmutz J."/>
            <person name="Schroeder D."/>
            <person name="de Vargas C."/>
            <person name="Verret F."/>
            <person name="von Dassow P."/>
            <person name="Valentin K."/>
            <person name="Van de Peer Y."/>
            <person name="Wheeler G."/>
            <person name="Dacks J.B."/>
            <person name="Delwiche C.F."/>
            <person name="Dyhrman S.T."/>
            <person name="Glockner G."/>
            <person name="John U."/>
            <person name="Richards T."/>
            <person name="Worden A.Z."/>
            <person name="Zhang X."/>
            <person name="Grigoriev I.V."/>
            <person name="Allen A.E."/>
            <person name="Bidle K."/>
            <person name="Borodovsky M."/>
            <person name="Bowler C."/>
            <person name="Brownlee C."/>
            <person name="Cock J.M."/>
            <person name="Elias M."/>
            <person name="Gladyshev V.N."/>
            <person name="Groth M."/>
            <person name="Guda C."/>
            <person name="Hadaegh A."/>
            <person name="Iglesias-Rodriguez M.D."/>
            <person name="Jenkins J."/>
            <person name="Jones B.M."/>
            <person name="Lawson T."/>
            <person name="Leese F."/>
            <person name="Lindquist E."/>
            <person name="Lobanov A."/>
            <person name="Lomsadze A."/>
            <person name="Malik S.B."/>
            <person name="Marsh M.E."/>
            <person name="Mackinder L."/>
            <person name="Mock T."/>
            <person name="Mueller-Roeber B."/>
            <person name="Pagarete A."/>
            <person name="Parker M."/>
            <person name="Probert I."/>
            <person name="Quesneville H."/>
            <person name="Raines C."/>
            <person name="Rensing S.A."/>
            <person name="Riano-Pachon D.M."/>
            <person name="Richier S."/>
            <person name="Rokitta S."/>
            <person name="Shiraiwa Y."/>
            <person name="Soanes D.M."/>
            <person name="van der Giezen M."/>
            <person name="Wahlund T.M."/>
            <person name="Williams B."/>
            <person name="Wilson W."/>
            <person name="Wolfe G."/>
            <person name="Wurch L.L."/>
        </authorList>
    </citation>
    <scope>NUCLEOTIDE SEQUENCE</scope>
</reference>
<dbReference type="SMART" id="SM00913">
    <property type="entry name" value="IBN_N"/>
    <property type="match status" value="1"/>
</dbReference>
<accession>A0A0D3KVE2</accession>
<dbReference type="Pfam" id="PF03810">
    <property type="entry name" value="IBN_N"/>
    <property type="match status" value="1"/>
</dbReference>
<dbReference type="GO" id="GO:0005049">
    <property type="term" value="F:nuclear export signal receptor activity"/>
    <property type="evidence" value="ECO:0007669"/>
    <property type="project" value="InterPro"/>
</dbReference>
<keyword evidence="5" id="KW-0963">Cytoplasm</keyword>
<keyword evidence="4" id="KW-0813">Transport</keyword>
<dbReference type="PANTHER" id="PTHR12596">
    <property type="entry name" value="EXPORTIN 4,7-RELATED"/>
    <property type="match status" value="1"/>
</dbReference>
<dbReference type="PaxDb" id="2903-EOD39727"/>
<dbReference type="GO" id="GO:0006611">
    <property type="term" value="P:protein export from nucleus"/>
    <property type="evidence" value="ECO:0007669"/>
    <property type="project" value="TreeGrafter"/>
</dbReference>
<comment type="similarity">
    <text evidence="3">Belongs to the exportin family.</text>
</comment>
<sequence>MNQLKQFEQYCATLYTSPDAAERSAAEAALVQLSSTPEYLPQCQFVLDHSKYAYAQLVAANALKKLLVQSWNHLTPSQQLDFRNYTLSYLAQRGTSIEPFVSSNLVQIVATVTKLGWSSGEEHKAIVQEQRKVSASFRDTALFQILQIGLRTLQQLSTGAAPGRSHRGSASLSLCLSCLGFDFIGTTLDEASEEMGTEAATMQLFFDIYAASSAPISSKALESQHGLTEHENYHELCRLLARLKANYQLSELVQADCYREWISMVATFTIDSFKHWQWAANSVYYLLSLWSRLVASMPYLKGDVPSQLDSYVITAFIHSRMELVRALQQQGGEPGGGPDDPLDNEEQLTEQLDTLPSLCRFQLQQASSYVLSLFEPCAKLYSQLLSLPTERARDADVAARLSQCEGELAWLVYIIGTVLGSHLTPSSNSEAQQLVDAELTCIVLQLLSLLDAPANVQLRREVRSNQHLELALLFFMQQFRKVYVGDQATAVSKIYAVLQERLNLSDHLAVLAVLMNKIIANLKRRSDCLDITEKTLTLLADLAGGYSSGKLLLKLEAVHLVLANHTSAEFPFLDVCVALVGALRDLRGIVAACSSRRTYTLFFEWIYPAFTPVFQRAAMTYYAMPEVTTPLLKLYAELVYNKAQRLTFDSSSPNGILLFRDASAIVVAYGSRILDHQLPAGADPYAQRLKGICLCMVLLTRALSGNYVNFGVFALYGDRALSDCLEVIIKLCLSLPTEQILSYTKVCKAYFTLMELLMRNHTATLVELDTPVLQHICSSLQAGLKSHEVAISSQCAAALEHLAAFHFAAATDDRDSSVKAALAAHLSREPELFSSQLAVLLNMIVFEDCANQWSLSRPLLALILSNPSYFASWKASIVQQQAASPERQQKLTAAFERLMADVQNSLEAKNRDRFTQNLTVFRHDAKSLF</sequence>
<dbReference type="Proteomes" id="UP000013827">
    <property type="component" value="Unassembled WGS sequence"/>
</dbReference>
<dbReference type="Gene3D" id="1.25.10.10">
    <property type="entry name" value="Leucine-rich Repeat Variant"/>
    <property type="match status" value="2"/>
</dbReference>
<dbReference type="STRING" id="2903.R1DX49"/>
<dbReference type="Pfam" id="PF25795">
    <property type="entry name" value="TPR_XPO7"/>
    <property type="match status" value="1"/>
</dbReference>
<dbReference type="SUPFAM" id="SSF48371">
    <property type="entry name" value="ARM repeat"/>
    <property type="match status" value="1"/>
</dbReference>
<name>A0A0D3KVE2_EMIH1</name>
<feature type="domain" description="Importin N-terminal" evidence="8">
    <location>
        <begin position="26"/>
        <end position="92"/>
    </location>
</feature>
<dbReference type="InterPro" id="IPR011989">
    <property type="entry name" value="ARM-like"/>
</dbReference>
<dbReference type="PROSITE" id="PS50166">
    <property type="entry name" value="IMPORTIN_B_NT"/>
    <property type="match status" value="1"/>
</dbReference>
<evidence type="ECO:0000256" key="1">
    <source>
        <dbReference type="ARBA" id="ARBA00004123"/>
    </source>
</evidence>
<dbReference type="KEGG" id="ehx:EMIHUDRAFT_448933"/>